<comment type="catalytic activity">
    <reaction evidence="13">
        <text>L-threonyl-[protein] + ATP = O-phospho-L-threonyl-[protein] + ADP + H(+)</text>
        <dbReference type="Rhea" id="RHEA:46608"/>
        <dbReference type="Rhea" id="RHEA-COMP:11060"/>
        <dbReference type="Rhea" id="RHEA-COMP:11605"/>
        <dbReference type="ChEBI" id="CHEBI:15378"/>
        <dbReference type="ChEBI" id="CHEBI:30013"/>
        <dbReference type="ChEBI" id="CHEBI:30616"/>
        <dbReference type="ChEBI" id="CHEBI:61977"/>
        <dbReference type="ChEBI" id="CHEBI:456216"/>
        <dbReference type="EC" id="2.7.11.1"/>
    </reaction>
</comment>
<sequence length="1334" mass="147182">MLARIAFILLLPAHGSAQNVLQYWISLRDSSLQSSGLPPYWALLGDDITRSSRLKRVPGSTFERDVQALIKFFNVTCTESQEDPTDAANPYRGAFAQVSQWRQQQGWSSIVSAHADVAVQCRRLNMEGGEEFTAKHCFWNIQSLANRTVYPSPQWTIVEDCCERLQRPVMHVHDAVWATTRGVGRFRRRAPGVTTGAAATYAPADDDAYVPALDCDLQINEEDPICQPQNLYNRNSQRCTQDNVEQCRTRTPVSRRGIDNNCCPVAKPIGLRSKHYFNVGLAVGAKGTIVRTMDGGYSWDCLRGCTRTAGQPDAPDLLSISVNVRMGGFGYENSYYNAQAGPNMDGVDFTLLNLQGSNIGVGLDGVYWPAETRMEGYAVGVNGVILRIDDAGVTGWDPSDIANNDQTVGAATIVQVTASNSATDAGCVTTKTIRDVFFWNVHLSFFVGDRGFICRYGLAIQPNTATQANSAVGPGLNVDDVLDPNTPLEPTWDLEGADEQDLSWGRIVDNSDYMFSNFRSVFCLQVADLSPLNWVRTVMTEATMITYSQHLTCFAVGTHPGTAGTTSAILRYRSRAVFLGIDDTGKPLFSEDISWKPQNSMTTMPLNDVYCVKSRVLRTNAQTPNFGANDPLYCYAVGDGGLIRYTANGGDSPWRTLFSGVLENLNKVVIIGVTFDEQGYGTGGVNAGSQAVVVGDNGRVLYTNDAGNTWQELERVTPEHLISVQFNAFDDYYYFTGGLEFAAESVYFEDGGEMRMPFGNGIATGAVMYDWMAYTGQCGFGSPNDGQACTRSYNCRKPELSVVLRTNCGGTLTSTHWRCQSECVDAGATVAVALEDTLATVAVWNRYFGTTTSMQQGVAVTTPKLPRARFTELYARVPKCDEVWTIGHGRAWHEDTRETKRSEQAPVTPDCLYVDFEDVKAIRPAHEMCMYGWPRHKYMLDQGRRRKVLNNVTSRAATRAEYTFLGRLRHSQENCTALGGRYYEAELHHLEDCVFEFGDMTSCTSWEGQIPSELGALSALQYLWMSSNNLTGALPTEIGRLGHLRYLWFANNSITRIPAELGELTSLRSIDGSNNSISDRLPYSLGRLSNLKVLKFGHNRLRATIPDALGSCVSLVIVELQHNQLIGPVPASFGELEELTSLDISHNLLERRVPDSIEGMRNLQTLLLNDNNLEGGLPSSIGTLRRLQHLNLARNRLTVGLPDTLANCDNLELIDLQNNQIDGPLPAGIWRLQMLEYLLMTGNRVRGPLPEGIGYLAQIREIRLDRNLIDGTIPATIGDAVTLEVLRMDDNRLSGSIPSTMGQLRNVLNLDLHKNSLVGTIPTQIAGMQSMLTL</sequence>
<evidence type="ECO:0000256" key="11">
    <source>
        <dbReference type="ARBA" id="ARBA00022840"/>
    </source>
</evidence>
<evidence type="ECO:0000256" key="3">
    <source>
        <dbReference type="ARBA" id="ARBA00022475"/>
    </source>
</evidence>
<dbReference type="Gene3D" id="3.80.10.10">
    <property type="entry name" value="Ribonuclease Inhibitor"/>
    <property type="match status" value="2"/>
</dbReference>
<feature type="domain" description="Disease resistance R13L4/SHOC-2-like LRR" evidence="16">
    <location>
        <begin position="1037"/>
        <end position="1142"/>
    </location>
</feature>
<dbReference type="PROSITE" id="PS51450">
    <property type="entry name" value="LRR"/>
    <property type="match status" value="1"/>
</dbReference>
<keyword evidence="8" id="KW-0677">Repeat</keyword>
<dbReference type="SUPFAM" id="SSF110296">
    <property type="entry name" value="Oligoxyloglucan reducing end-specific cellobiohydrolase"/>
    <property type="match status" value="1"/>
</dbReference>
<evidence type="ECO:0000256" key="4">
    <source>
        <dbReference type="ARBA" id="ARBA00022527"/>
    </source>
</evidence>
<feature type="chain" id="PRO_5005601544" description="non-specific serine/threonine protein kinase" evidence="15">
    <location>
        <begin position="18"/>
        <end position="1334"/>
    </location>
</feature>
<dbReference type="PANTHER" id="PTHR48005">
    <property type="entry name" value="LEUCINE RICH REPEAT KINASE 2"/>
    <property type="match status" value="1"/>
</dbReference>
<evidence type="ECO:0000313" key="17">
    <source>
        <dbReference type="EMBL" id="KOO23275.1"/>
    </source>
</evidence>
<dbReference type="Proteomes" id="UP000037460">
    <property type="component" value="Unassembled WGS sequence"/>
</dbReference>
<dbReference type="Pfam" id="PF13855">
    <property type="entry name" value="LRR_8"/>
    <property type="match status" value="1"/>
</dbReference>
<keyword evidence="15" id="KW-0732">Signal</keyword>
<keyword evidence="10" id="KW-0418">Kinase</keyword>
<evidence type="ECO:0000256" key="10">
    <source>
        <dbReference type="ARBA" id="ARBA00022777"/>
    </source>
</evidence>
<dbReference type="EMBL" id="JWZX01003207">
    <property type="protein sequence ID" value="KOO23275.1"/>
    <property type="molecule type" value="Genomic_DNA"/>
</dbReference>
<dbReference type="InterPro" id="IPR055414">
    <property type="entry name" value="LRR_R13L4/SHOC2-like"/>
</dbReference>
<evidence type="ECO:0000256" key="9">
    <source>
        <dbReference type="ARBA" id="ARBA00022741"/>
    </source>
</evidence>
<keyword evidence="7" id="KW-0808">Transferase</keyword>
<dbReference type="FunFam" id="3.80.10.10:FF:000095">
    <property type="entry name" value="LRR receptor-like serine/threonine-protein kinase GSO1"/>
    <property type="match status" value="1"/>
</dbReference>
<evidence type="ECO:0000256" key="12">
    <source>
        <dbReference type="ARBA" id="ARBA00023136"/>
    </source>
</evidence>
<evidence type="ECO:0000256" key="7">
    <source>
        <dbReference type="ARBA" id="ARBA00022679"/>
    </source>
</evidence>
<evidence type="ECO:0000256" key="6">
    <source>
        <dbReference type="ARBA" id="ARBA00022614"/>
    </source>
</evidence>
<dbReference type="GO" id="GO:0005886">
    <property type="term" value="C:plasma membrane"/>
    <property type="evidence" value="ECO:0007669"/>
    <property type="project" value="UniProtKB-SubCell"/>
</dbReference>
<dbReference type="FunFam" id="3.80.10.10:FF:000383">
    <property type="entry name" value="Leucine-rich repeat receptor protein kinase EMS1"/>
    <property type="match status" value="1"/>
</dbReference>
<evidence type="ECO:0000256" key="13">
    <source>
        <dbReference type="ARBA" id="ARBA00047899"/>
    </source>
</evidence>
<dbReference type="InterPro" id="IPR001611">
    <property type="entry name" value="Leu-rich_rpt"/>
</dbReference>
<organism evidence="17 18">
    <name type="scientific">Chrysochromulina tobinii</name>
    <dbReference type="NCBI Taxonomy" id="1460289"/>
    <lineage>
        <taxon>Eukaryota</taxon>
        <taxon>Haptista</taxon>
        <taxon>Haptophyta</taxon>
        <taxon>Prymnesiophyceae</taxon>
        <taxon>Prymnesiales</taxon>
        <taxon>Chrysochromulinaceae</taxon>
        <taxon>Chrysochromulina</taxon>
    </lineage>
</organism>
<feature type="signal peptide" evidence="15">
    <location>
        <begin position="1"/>
        <end position="17"/>
    </location>
</feature>
<evidence type="ECO:0000256" key="14">
    <source>
        <dbReference type="ARBA" id="ARBA00048679"/>
    </source>
</evidence>
<reference evidence="18" key="1">
    <citation type="journal article" date="2015" name="PLoS Genet.">
        <title>Genome Sequence and Transcriptome Analyses of Chrysochromulina tobin: Metabolic Tools for Enhanced Algal Fitness in the Prominent Order Prymnesiales (Haptophyceae).</title>
        <authorList>
            <person name="Hovde B.T."/>
            <person name="Deodato C.R."/>
            <person name="Hunsperger H.M."/>
            <person name="Ryken S.A."/>
            <person name="Yost W."/>
            <person name="Jha R.K."/>
            <person name="Patterson J."/>
            <person name="Monnat R.J. Jr."/>
            <person name="Barlow S.B."/>
            <person name="Starkenburg S.R."/>
            <person name="Cattolico R.A."/>
        </authorList>
    </citation>
    <scope>NUCLEOTIDE SEQUENCE</scope>
    <source>
        <strain evidence="18">CCMP291</strain>
    </source>
</reference>
<proteinExistence type="predicted"/>
<keyword evidence="11" id="KW-0067">ATP-binding</keyword>
<keyword evidence="4" id="KW-0723">Serine/threonine-protein kinase</keyword>
<evidence type="ECO:0000313" key="18">
    <source>
        <dbReference type="Proteomes" id="UP000037460"/>
    </source>
</evidence>
<keyword evidence="9" id="KW-0547">Nucleotide-binding</keyword>
<evidence type="ECO:0000256" key="5">
    <source>
        <dbReference type="ARBA" id="ARBA00022553"/>
    </source>
</evidence>
<dbReference type="SMART" id="SM00369">
    <property type="entry name" value="LRR_TYP"/>
    <property type="match status" value="6"/>
</dbReference>
<comment type="catalytic activity">
    <reaction evidence="14">
        <text>L-seryl-[protein] + ATP = O-phospho-L-seryl-[protein] + ADP + H(+)</text>
        <dbReference type="Rhea" id="RHEA:17989"/>
        <dbReference type="Rhea" id="RHEA-COMP:9863"/>
        <dbReference type="Rhea" id="RHEA-COMP:11604"/>
        <dbReference type="ChEBI" id="CHEBI:15378"/>
        <dbReference type="ChEBI" id="CHEBI:29999"/>
        <dbReference type="ChEBI" id="CHEBI:30616"/>
        <dbReference type="ChEBI" id="CHEBI:83421"/>
        <dbReference type="ChEBI" id="CHEBI:456216"/>
        <dbReference type="EC" id="2.7.11.1"/>
    </reaction>
</comment>
<dbReference type="PANTHER" id="PTHR48005:SF79">
    <property type="entry name" value="INACTIVE LEUCINE-RICH REPEAT RECEPTOR-LIKE PROTEIN KINASE CORYNE ISOFORM X1"/>
    <property type="match status" value="1"/>
</dbReference>
<evidence type="ECO:0000259" key="16">
    <source>
        <dbReference type="Pfam" id="PF23598"/>
    </source>
</evidence>
<keyword evidence="3" id="KW-1003">Cell membrane</keyword>
<dbReference type="SUPFAM" id="SSF52058">
    <property type="entry name" value="L domain-like"/>
    <property type="match status" value="1"/>
</dbReference>
<dbReference type="Pfam" id="PF23598">
    <property type="entry name" value="LRR_14"/>
    <property type="match status" value="1"/>
</dbReference>
<keyword evidence="6" id="KW-0433">Leucine-rich repeat</keyword>
<evidence type="ECO:0000256" key="8">
    <source>
        <dbReference type="ARBA" id="ARBA00022737"/>
    </source>
</evidence>
<keyword evidence="12" id="KW-0472">Membrane</keyword>
<evidence type="ECO:0000256" key="2">
    <source>
        <dbReference type="ARBA" id="ARBA00012513"/>
    </source>
</evidence>
<dbReference type="GO" id="GO:0004674">
    <property type="term" value="F:protein serine/threonine kinase activity"/>
    <property type="evidence" value="ECO:0007669"/>
    <property type="project" value="UniProtKB-KW"/>
</dbReference>
<dbReference type="InterPro" id="IPR032675">
    <property type="entry name" value="LRR_dom_sf"/>
</dbReference>
<dbReference type="GO" id="GO:0005524">
    <property type="term" value="F:ATP binding"/>
    <property type="evidence" value="ECO:0007669"/>
    <property type="project" value="UniProtKB-KW"/>
</dbReference>
<dbReference type="EC" id="2.7.11.1" evidence="2"/>
<comment type="caution">
    <text evidence="17">The sequence shown here is derived from an EMBL/GenBank/DDBJ whole genome shotgun (WGS) entry which is preliminary data.</text>
</comment>
<keyword evidence="5" id="KW-0597">Phosphoprotein</keyword>
<gene>
    <name evidence="17" type="ORF">Ctob_004182</name>
</gene>
<comment type="subcellular location">
    <subcellularLocation>
        <location evidence="1">Cell membrane</location>
    </subcellularLocation>
</comment>
<accession>A0A0M0J9V7</accession>
<dbReference type="OrthoDB" id="676979at2759"/>
<dbReference type="Pfam" id="PF00560">
    <property type="entry name" value="LRR_1"/>
    <property type="match status" value="2"/>
</dbReference>
<evidence type="ECO:0000256" key="15">
    <source>
        <dbReference type="SAM" id="SignalP"/>
    </source>
</evidence>
<evidence type="ECO:0000256" key="1">
    <source>
        <dbReference type="ARBA" id="ARBA00004236"/>
    </source>
</evidence>
<protein>
    <recommendedName>
        <fullName evidence="2">non-specific serine/threonine protein kinase</fullName>
        <ecNumber evidence="2">2.7.11.1</ecNumber>
    </recommendedName>
</protein>
<name>A0A0M0J9V7_9EUKA</name>
<dbReference type="InterPro" id="IPR003591">
    <property type="entry name" value="Leu-rich_rpt_typical-subtyp"/>
</dbReference>
<keyword evidence="18" id="KW-1185">Reference proteome</keyword>
<dbReference type="InterPro" id="IPR051420">
    <property type="entry name" value="Ser_Thr_Kinases_DiverseReg"/>
</dbReference>
<dbReference type="FunFam" id="3.80.10.10:FF:000041">
    <property type="entry name" value="LRR receptor-like serine/threonine-protein kinase ERECTA"/>
    <property type="match status" value="1"/>
</dbReference>